<dbReference type="InterPro" id="IPR012334">
    <property type="entry name" value="Pectin_lyas_fold"/>
</dbReference>
<feature type="domain" description="Right handed beta helix" evidence="3">
    <location>
        <begin position="259"/>
        <end position="397"/>
    </location>
</feature>
<feature type="chain" id="PRO_5046915307" description="Right handed beta helix domain-containing protein" evidence="2">
    <location>
        <begin position="22"/>
        <end position="539"/>
    </location>
</feature>
<comment type="caution">
    <text evidence="4">The sequence shown here is derived from an EMBL/GenBank/DDBJ whole genome shotgun (WGS) entry which is preliminary data.</text>
</comment>
<keyword evidence="2" id="KW-0732">Signal</keyword>
<dbReference type="InterPro" id="IPR011050">
    <property type="entry name" value="Pectin_lyase_fold/virulence"/>
</dbReference>
<proteinExistence type="predicted"/>
<dbReference type="EMBL" id="WTPX01000168">
    <property type="protein sequence ID" value="NNJ27567.1"/>
    <property type="molecule type" value="Genomic_DNA"/>
</dbReference>
<keyword evidence="5" id="KW-1185">Reference proteome</keyword>
<dbReference type="SUPFAM" id="SSF51126">
    <property type="entry name" value="Pectin lyase-like"/>
    <property type="match status" value="1"/>
</dbReference>
<feature type="region of interest" description="Disordered" evidence="1">
    <location>
        <begin position="518"/>
        <end position="539"/>
    </location>
</feature>
<name>A0ABX1VHI0_9PLAN</name>
<dbReference type="RefSeq" id="WP_171189477.1">
    <property type="nucleotide sequence ID" value="NZ_WTPX01000168.1"/>
</dbReference>
<evidence type="ECO:0000256" key="1">
    <source>
        <dbReference type="SAM" id="MobiDB-lite"/>
    </source>
</evidence>
<dbReference type="InterPro" id="IPR039448">
    <property type="entry name" value="Beta_helix"/>
</dbReference>
<dbReference type="Gene3D" id="2.160.20.10">
    <property type="entry name" value="Single-stranded right-handed beta-helix, Pectin lyase-like"/>
    <property type="match status" value="1"/>
</dbReference>
<gene>
    <name evidence="4" type="ORF">LzC2_36720</name>
</gene>
<dbReference type="InterPro" id="IPR006626">
    <property type="entry name" value="PbH1"/>
</dbReference>
<evidence type="ECO:0000313" key="4">
    <source>
        <dbReference type="EMBL" id="NNJ27567.1"/>
    </source>
</evidence>
<organism evidence="4 5">
    <name type="scientific">Alienimonas chondri</name>
    <dbReference type="NCBI Taxonomy" id="2681879"/>
    <lineage>
        <taxon>Bacteria</taxon>
        <taxon>Pseudomonadati</taxon>
        <taxon>Planctomycetota</taxon>
        <taxon>Planctomycetia</taxon>
        <taxon>Planctomycetales</taxon>
        <taxon>Planctomycetaceae</taxon>
        <taxon>Alienimonas</taxon>
    </lineage>
</organism>
<evidence type="ECO:0000256" key="2">
    <source>
        <dbReference type="SAM" id="SignalP"/>
    </source>
</evidence>
<feature type="region of interest" description="Disordered" evidence="1">
    <location>
        <begin position="24"/>
        <end position="44"/>
    </location>
</feature>
<feature type="signal peptide" evidence="2">
    <location>
        <begin position="1"/>
        <end position="21"/>
    </location>
</feature>
<accession>A0ABX1VHI0</accession>
<evidence type="ECO:0000313" key="5">
    <source>
        <dbReference type="Proteomes" id="UP000609651"/>
    </source>
</evidence>
<evidence type="ECO:0000259" key="3">
    <source>
        <dbReference type="Pfam" id="PF13229"/>
    </source>
</evidence>
<sequence length="539" mass="59539">MSTPARFAAVVCLFLPMSVGADSCAAAPQSAGEPQAEERRSADVTRIDRSIQLADNPPMQVRAWLPPEPPVGDANEFEIREGFRLVDSLDELRAALREDGGRIRLKPGVYRPETPERRAEFERVRRDGRRDSTRKQGILHLSGSENYLDLRGVTIEFPFSVQGELNKRPHVSSCWLISGRNNTLEGGDFRDVGDRDYPDYFMAENQFEVLADGVTFRDCTFVTKGSIPYGYSDYYGKGGPNFGRLNKHGVVGLGAVRNSRIVGCRFYNGSFGHCLHFHGADGVLVEDCYLTGALRPTADILRETVGRAVDYDYHIMFRGRTPIPGDQMIPLTEDAIRTYNDDKNIVVRNTVVERHRGGLQLLCEGDVLVENVTIRECGDFGFDLSGGKEGRVVMRNCFGDLAYNPLFNLSRGRAPDGGFFELTLIDPADDVRPTPRTSLGTICGDACTFVLHDRTTRESAPETNVLLCGGRKPLRKSTISNYGRTQLVLKKNVEDCTIITAGEVVDEGQRNRVIRIEPMTTPTPAASAAPGQPAADDLP</sequence>
<dbReference type="SMART" id="SM00710">
    <property type="entry name" value="PbH1"/>
    <property type="match status" value="4"/>
</dbReference>
<protein>
    <recommendedName>
        <fullName evidence="3">Right handed beta helix domain-containing protein</fullName>
    </recommendedName>
</protein>
<dbReference type="Proteomes" id="UP000609651">
    <property type="component" value="Unassembled WGS sequence"/>
</dbReference>
<reference evidence="4 5" key="1">
    <citation type="journal article" date="2020" name="Syst. Appl. Microbiol.">
        <title>Alienimonas chondri sp. nov., a novel planctomycete isolated from the biofilm of the red alga Chondrus crispus.</title>
        <authorList>
            <person name="Vitorino I."/>
            <person name="Albuquerque L."/>
            <person name="Wiegand S."/>
            <person name="Kallscheuer N."/>
            <person name="da Costa M.S."/>
            <person name="Lobo-da-Cunha A."/>
            <person name="Jogler C."/>
            <person name="Lage O.M."/>
        </authorList>
    </citation>
    <scope>NUCLEOTIDE SEQUENCE [LARGE SCALE GENOMIC DNA]</scope>
    <source>
        <strain evidence="4 5">LzC2</strain>
    </source>
</reference>
<dbReference type="Pfam" id="PF13229">
    <property type="entry name" value="Beta_helix"/>
    <property type="match status" value="1"/>
</dbReference>